<accession>A0ACC2R9N7</accession>
<dbReference type="EMBL" id="CM056781">
    <property type="protein sequence ID" value="KAJ8735078.1"/>
    <property type="molecule type" value="Genomic_DNA"/>
</dbReference>
<keyword evidence="2" id="KW-1185">Reference proteome</keyword>
<organism evidence="1 2">
    <name type="scientific">Mythimna loreyi</name>
    <dbReference type="NCBI Taxonomy" id="667449"/>
    <lineage>
        <taxon>Eukaryota</taxon>
        <taxon>Metazoa</taxon>
        <taxon>Ecdysozoa</taxon>
        <taxon>Arthropoda</taxon>
        <taxon>Hexapoda</taxon>
        <taxon>Insecta</taxon>
        <taxon>Pterygota</taxon>
        <taxon>Neoptera</taxon>
        <taxon>Endopterygota</taxon>
        <taxon>Lepidoptera</taxon>
        <taxon>Glossata</taxon>
        <taxon>Ditrysia</taxon>
        <taxon>Noctuoidea</taxon>
        <taxon>Noctuidae</taxon>
        <taxon>Noctuinae</taxon>
        <taxon>Hadenini</taxon>
        <taxon>Mythimna</taxon>
    </lineage>
</organism>
<sequence>MLSVTRMVYHITGSNVFGQWLCDDTVISEYRRFTATKHDLGINLFHANLLQISWSYNIFEADSVFYITGAWDGKEYQLVRIPIPEECSDSNAELKVIGNDYKILLIGKNVNKLWVIDLKTSKIKKIQFCIEEPHNHDIVKKQKKEISIIKAEINNESCIYLTSNGIVYCGLLPSYVDTSHCKGKVIDAKCGYEHFIILTEDGKVYTWGNGRRLQLGHGDITNQEVPTELDALAGIKIIKISAGGWHSLALSEFGDLYAWGWNDTGQLGIKNVSKESYSIPTLIDLFDEREAIVEKNTKDIACGSRHSAIVLEDNTVWATGCNKYGQLGLSEEKFPTLNNFKKVYNCDKDCSLMCGPWNTVIYSSQT</sequence>
<name>A0ACC2R9N7_9NEOP</name>
<comment type="caution">
    <text evidence="1">The sequence shown here is derived from an EMBL/GenBank/DDBJ whole genome shotgun (WGS) entry which is preliminary data.</text>
</comment>
<reference evidence="1" key="1">
    <citation type="submission" date="2023-03" db="EMBL/GenBank/DDBJ databases">
        <title>Chromosome-level genomes of two armyworms, Mythimna separata and Mythimna loreyi, provide insights into the biosynthesis and reception of sex pheromones.</title>
        <authorList>
            <person name="Zhao H."/>
        </authorList>
    </citation>
    <scope>NUCLEOTIDE SEQUENCE</scope>
    <source>
        <strain evidence="1">BeijingLab</strain>
    </source>
</reference>
<evidence type="ECO:0000313" key="1">
    <source>
        <dbReference type="EMBL" id="KAJ8735078.1"/>
    </source>
</evidence>
<protein>
    <submittedName>
        <fullName evidence="1">Uncharacterized protein</fullName>
    </submittedName>
</protein>
<dbReference type="Proteomes" id="UP001231649">
    <property type="component" value="Chromosome 5"/>
</dbReference>
<proteinExistence type="predicted"/>
<gene>
    <name evidence="1" type="ORF">PYW08_014328</name>
</gene>
<evidence type="ECO:0000313" key="2">
    <source>
        <dbReference type="Proteomes" id="UP001231649"/>
    </source>
</evidence>